<proteinExistence type="predicted"/>
<dbReference type="Proteomes" id="UP000823847">
    <property type="component" value="Unassembled WGS sequence"/>
</dbReference>
<protein>
    <submittedName>
        <fullName evidence="2">SoxR reducing system RseC family protein</fullName>
    </submittedName>
</protein>
<keyword evidence="1" id="KW-1133">Transmembrane helix</keyword>
<keyword evidence="1" id="KW-0472">Membrane</keyword>
<feature type="transmembrane region" description="Helical" evidence="1">
    <location>
        <begin position="103"/>
        <end position="121"/>
    </location>
</feature>
<reference evidence="2" key="2">
    <citation type="submission" date="2021-04" db="EMBL/GenBank/DDBJ databases">
        <authorList>
            <person name="Gilroy R."/>
        </authorList>
    </citation>
    <scope>NUCLEOTIDE SEQUENCE</scope>
    <source>
        <strain evidence="2">ChiHecec2B26-12326</strain>
    </source>
</reference>
<feature type="transmembrane region" description="Helical" evidence="1">
    <location>
        <begin position="75"/>
        <end position="97"/>
    </location>
</feature>
<gene>
    <name evidence="2" type="ORF">H9848_11855</name>
</gene>
<keyword evidence="1" id="KW-0812">Transmembrane</keyword>
<comment type="caution">
    <text evidence="2">The sequence shown here is derived from an EMBL/GenBank/DDBJ whole genome shotgun (WGS) entry which is preliminary data.</text>
</comment>
<evidence type="ECO:0000313" key="2">
    <source>
        <dbReference type="EMBL" id="HIX87280.1"/>
    </source>
</evidence>
<reference evidence="2" key="1">
    <citation type="journal article" date="2021" name="PeerJ">
        <title>Extensive microbial diversity within the chicken gut microbiome revealed by metagenomics and culture.</title>
        <authorList>
            <person name="Gilroy R."/>
            <person name="Ravi A."/>
            <person name="Getino M."/>
            <person name="Pursley I."/>
            <person name="Horton D.L."/>
            <person name="Alikhan N.F."/>
            <person name="Baker D."/>
            <person name="Gharbi K."/>
            <person name="Hall N."/>
            <person name="Watson M."/>
            <person name="Adriaenssens E.M."/>
            <person name="Foster-Nyarko E."/>
            <person name="Jarju S."/>
            <person name="Secka A."/>
            <person name="Antonio M."/>
            <person name="Oren A."/>
            <person name="Chaudhuri R.R."/>
            <person name="La Ragione R."/>
            <person name="Hildebrand F."/>
            <person name="Pallen M.J."/>
        </authorList>
    </citation>
    <scope>NUCLEOTIDE SEQUENCE</scope>
    <source>
        <strain evidence="2">ChiHecec2B26-12326</strain>
    </source>
</reference>
<accession>A0A9D2BR10</accession>
<dbReference type="EMBL" id="DXEN01000087">
    <property type="protein sequence ID" value="HIX87280.1"/>
    <property type="molecule type" value="Genomic_DNA"/>
</dbReference>
<evidence type="ECO:0000256" key="1">
    <source>
        <dbReference type="SAM" id="Phobius"/>
    </source>
</evidence>
<name>A0A9D2BR10_9BACT</name>
<organism evidence="2 3">
    <name type="scientific">Candidatus Parabacteroides intestinigallinarum</name>
    <dbReference type="NCBI Taxonomy" id="2838722"/>
    <lineage>
        <taxon>Bacteria</taxon>
        <taxon>Pseudomonadati</taxon>
        <taxon>Bacteroidota</taxon>
        <taxon>Bacteroidia</taxon>
        <taxon>Bacteroidales</taxon>
        <taxon>Tannerellaceae</taxon>
        <taxon>Parabacteroides</taxon>
    </lineage>
</organism>
<sequence length="138" mass="15378">MSESISHTGVVERIEGDTVFVRITQYSACSGCHARSMCSASEQKDKIIEVPDRSGAYRVDERVLICGQTSMGLRAVFLAFVVPLCIVLCGVVIGVHLRWGETLSGVVGLSLLLPYYYLLYLSRDKLKKRFVFTLKKLN</sequence>
<dbReference type="Pfam" id="PF04246">
    <property type="entry name" value="RseC_MucC"/>
    <property type="match status" value="1"/>
</dbReference>
<evidence type="ECO:0000313" key="3">
    <source>
        <dbReference type="Proteomes" id="UP000823847"/>
    </source>
</evidence>
<dbReference type="AlphaFoldDB" id="A0A9D2BR10"/>